<dbReference type="EMBL" id="CACRZD030000010">
    <property type="protein sequence ID" value="CAA6666460.1"/>
    <property type="molecule type" value="Genomic_DNA"/>
</dbReference>
<evidence type="ECO:0000313" key="3">
    <source>
        <dbReference type="Proteomes" id="UP001189122"/>
    </source>
</evidence>
<protein>
    <submittedName>
        <fullName evidence="2">Uncharacterized protein</fullName>
    </submittedName>
</protein>
<proteinExistence type="predicted"/>
<feature type="chain" id="PRO_5029553405" evidence="1">
    <location>
        <begin position="17"/>
        <end position="62"/>
    </location>
</feature>
<dbReference type="EMBL" id="LR743597">
    <property type="protein sequence ID" value="CAA2627200.1"/>
    <property type="molecule type" value="Genomic_DNA"/>
</dbReference>
<name>A0A7I8J8U2_SPIIN</name>
<dbReference type="AlphaFoldDB" id="A0A7I8J8U2"/>
<organism evidence="2">
    <name type="scientific">Spirodela intermedia</name>
    <name type="common">Intermediate duckweed</name>
    <dbReference type="NCBI Taxonomy" id="51605"/>
    <lineage>
        <taxon>Eukaryota</taxon>
        <taxon>Viridiplantae</taxon>
        <taxon>Streptophyta</taxon>
        <taxon>Embryophyta</taxon>
        <taxon>Tracheophyta</taxon>
        <taxon>Spermatophyta</taxon>
        <taxon>Magnoliopsida</taxon>
        <taxon>Liliopsida</taxon>
        <taxon>Araceae</taxon>
        <taxon>Lemnoideae</taxon>
        <taxon>Spirodela</taxon>
    </lineage>
</organism>
<sequence length="62" mass="6690">MTKLFLVLALLALASSPEPTGCPSDALCFGHMPCQRCPAACRYIRRQTTCCTAKEGHCCCLP</sequence>
<accession>A0A7I8J8U2</accession>
<keyword evidence="3" id="KW-1185">Reference proteome</keyword>
<gene>
    <name evidence="2" type="ORF">SI7747_10012853</name>
</gene>
<reference evidence="2 3" key="1">
    <citation type="submission" date="2019-12" db="EMBL/GenBank/DDBJ databases">
        <authorList>
            <person name="Scholz U."/>
            <person name="Mascher M."/>
            <person name="Fiebig A."/>
        </authorList>
    </citation>
    <scope>NUCLEOTIDE SEQUENCE</scope>
</reference>
<feature type="signal peptide" evidence="1">
    <location>
        <begin position="1"/>
        <end position="16"/>
    </location>
</feature>
<dbReference type="Proteomes" id="UP001189122">
    <property type="component" value="Unassembled WGS sequence"/>
</dbReference>
<evidence type="ECO:0000313" key="2">
    <source>
        <dbReference type="EMBL" id="CAA2627200.1"/>
    </source>
</evidence>
<evidence type="ECO:0000256" key="1">
    <source>
        <dbReference type="SAM" id="SignalP"/>
    </source>
</evidence>
<keyword evidence="1" id="KW-0732">Signal</keyword>